<dbReference type="AlphaFoldDB" id="A0A5M3N1R2"/>
<keyword evidence="4" id="KW-1185">Reference proteome</keyword>
<organism evidence="3 4">
    <name type="scientific">Coniophora puteana (strain RWD-64-598)</name>
    <name type="common">Brown rot fungus</name>
    <dbReference type="NCBI Taxonomy" id="741705"/>
    <lineage>
        <taxon>Eukaryota</taxon>
        <taxon>Fungi</taxon>
        <taxon>Dikarya</taxon>
        <taxon>Basidiomycota</taxon>
        <taxon>Agaricomycotina</taxon>
        <taxon>Agaricomycetes</taxon>
        <taxon>Agaricomycetidae</taxon>
        <taxon>Boletales</taxon>
        <taxon>Coniophorineae</taxon>
        <taxon>Coniophoraceae</taxon>
        <taxon>Coniophora</taxon>
    </lineage>
</organism>
<dbReference type="Gene3D" id="3.90.79.10">
    <property type="entry name" value="Nucleoside Triphosphate Pyrophosphohydrolase"/>
    <property type="match status" value="1"/>
</dbReference>
<dbReference type="GO" id="GO:0005634">
    <property type="term" value="C:nucleus"/>
    <property type="evidence" value="ECO:0007669"/>
    <property type="project" value="TreeGrafter"/>
</dbReference>
<dbReference type="PROSITE" id="PS51462">
    <property type="entry name" value="NUDIX"/>
    <property type="match status" value="1"/>
</dbReference>
<dbReference type="Pfam" id="PF00293">
    <property type="entry name" value="NUDIX"/>
    <property type="match status" value="1"/>
</dbReference>
<evidence type="ECO:0000256" key="1">
    <source>
        <dbReference type="ARBA" id="ARBA00022801"/>
    </source>
</evidence>
<gene>
    <name evidence="3" type="ORF">CONPUDRAFT_87784</name>
</gene>
<dbReference type="GO" id="GO:0019693">
    <property type="term" value="P:ribose phosphate metabolic process"/>
    <property type="evidence" value="ECO:0007669"/>
    <property type="project" value="TreeGrafter"/>
</dbReference>
<dbReference type="PANTHER" id="PTHR11839:SF1">
    <property type="entry name" value="ADP-SUGAR PYROPHOSPHATASE"/>
    <property type="match status" value="1"/>
</dbReference>
<evidence type="ECO:0000313" key="3">
    <source>
        <dbReference type="EMBL" id="EIW85330.1"/>
    </source>
</evidence>
<comment type="caution">
    <text evidence="3">The sequence shown here is derived from an EMBL/GenBank/DDBJ whole genome shotgun (WGS) entry which is preliminary data.</text>
</comment>
<proteinExistence type="predicted"/>
<dbReference type="Proteomes" id="UP000053558">
    <property type="component" value="Unassembled WGS sequence"/>
</dbReference>
<dbReference type="KEGG" id="cput:CONPUDRAFT_87784"/>
<feature type="domain" description="Nudix hydrolase" evidence="2">
    <location>
        <begin position="45"/>
        <end position="188"/>
    </location>
</feature>
<evidence type="ECO:0000313" key="4">
    <source>
        <dbReference type="Proteomes" id="UP000053558"/>
    </source>
</evidence>
<dbReference type="SUPFAM" id="SSF55811">
    <property type="entry name" value="Nudix"/>
    <property type="match status" value="1"/>
</dbReference>
<dbReference type="PROSITE" id="PS00893">
    <property type="entry name" value="NUDIX_BOX"/>
    <property type="match status" value="1"/>
</dbReference>
<dbReference type="OrthoDB" id="10249920at2759"/>
<dbReference type="InterPro" id="IPR000086">
    <property type="entry name" value="NUDIX_hydrolase_dom"/>
</dbReference>
<dbReference type="GO" id="GO:0047631">
    <property type="term" value="F:ADP-ribose diphosphatase activity"/>
    <property type="evidence" value="ECO:0007669"/>
    <property type="project" value="TreeGrafter"/>
</dbReference>
<dbReference type="GO" id="GO:0006753">
    <property type="term" value="P:nucleoside phosphate metabolic process"/>
    <property type="evidence" value="ECO:0007669"/>
    <property type="project" value="TreeGrafter"/>
</dbReference>
<dbReference type="CDD" id="cd18888">
    <property type="entry name" value="NUDIX_ADPRase_Nudt5"/>
    <property type="match status" value="1"/>
</dbReference>
<accession>A0A5M3N1R2</accession>
<protein>
    <recommendedName>
        <fullName evidence="2">Nudix hydrolase domain-containing protein</fullName>
    </recommendedName>
</protein>
<reference evidence="4" key="1">
    <citation type="journal article" date="2012" name="Science">
        <title>The Paleozoic origin of enzymatic lignin decomposition reconstructed from 31 fungal genomes.</title>
        <authorList>
            <person name="Floudas D."/>
            <person name="Binder M."/>
            <person name="Riley R."/>
            <person name="Barry K."/>
            <person name="Blanchette R.A."/>
            <person name="Henrissat B."/>
            <person name="Martinez A.T."/>
            <person name="Otillar R."/>
            <person name="Spatafora J.W."/>
            <person name="Yadav J.S."/>
            <person name="Aerts A."/>
            <person name="Benoit I."/>
            <person name="Boyd A."/>
            <person name="Carlson A."/>
            <person name="Copeland A."/>
            <person name="Coutinho P.M."/>
            <person name="de Vries R.P."/>
            <person name="Ferreira P."/>
            <person name="Findley K."/>
            <person name="Foster B."/>
            <person name="Gaskell J."/>
            <person name="Glotzer D."/>
            <person name="Gorecki P."/>
            <person name="Heitman J."/>
            <person name="Hesse C."/>
            <person name="Hori C."/>
            <person name="Igarashi K."/>
            <person name="Jurgens J.A."/>
            <person name="Kallen N."/>
            <person name="Kersten P."/>
            <person name="Kohler A."/>
            <person name="Kuees U."/>
            <person name="Kumar T.K.A."/>
            <person name="Kuo A."/>
            <person name="LaButti K."/>
            <person name="Larrondo L.F."/>
            <person name="Lindquist E."/>
            <person name="Ling A."/>
            <person name="Lombard V."/>
            <person name="Lucas S."/>
            <person name="Lundell T."/>
            <person name="Martin R."/>
            <person name="McLaughlin D.J."/>
            <person name="Morgenstern I."/>
            <person name="Morin E."/>
            <person name="Murat C."/>
            <person name="Nagy L.G."/>
            <person name="Nolan M."/>
            <person name="Ohm R.A."/>
            <person name="Patyshakuliyeva A."/>
            <person name="Rokas A."/>
            <person name="Ruiz-Duenas F.J."/>
            <person name="Sabat G."/>
            <person name="Salamov A."/>
            <person name="Samejima M."/>
            <person name="Schmutz J."/>
            <person name="Slot J.C."/>
            <person name="St John F."/>
            <person name="Stenlid J."/>
            <person name="Sun H."/>
            <person name="Sun S."/>
            <person name="Syed K."/>
            <person name="Tsang A."/>
            <person name="Wiebenga A."/>
            <person name="Young D."/>
            <person name="Pisabarro A."/>
            <person name="Eastwood D.C."/>
            <person name="Martin F."/>
            <person name="Cullen D."/>
            <person name="Grigoriev I.V."/>
            <person name="Hibbett D.S."/>
        </authorList>
    </citation>
    <scope>NUCLEOTIDE SEQUENCE [LARGE SCALE GENOMIC DNA]</scope>
    <source>
        <strain evidence="4">RWD-64-598 SS2</strain>
    </source>
</reference>
<evidence type="ECO:0000259" key="2">
    <source>
        <dbReference type="PROSITE" id="PS51462"/>
    </source>
</evidence>
<dbReference type="GeneID" id="19211210"/>
<dbReference type="PANTHER" id="PTHR11839">
    <property type="entry name" value="UDP/ADP-SUGAR PYROPHOSPHATASE"/>
    <property type="match status" value="1"/>
</dbReference>
<name>A0A5M3N1R2_CONPW</name>
<dbReference type="RefSeq" id="XP_007764841.1">
    <property type="nucleotide sequence ID" value="XM_007766651.1"/>
</dbReference>
<dbReference type="EMBL" id="JH711574">
    <property type="protein sequence ID" value="EIW85330.1"/>
    <property type="molecule type" value="Genomic_DNA"/>
</dbReference>
<sequence length="196" mass="21594">MPELFEPKVTSTEELASSNAKWISLKKLHYTDQEGRSRVWECAERRTRGASGVDAVSILVLLKSKTNAFPLSTVIIEQFRPPAGKYVIGLIDKDETPEQAAIRELEEETGYKADSIAESSPVTVADPGMTTANMKLVVANVLLDDKLETPDSKLDDGEFIVKRVVALDQLHDELINSRLSHLASGYNLAQRIAKGL</sequence>
<dbReference type="InterPro" id="IPR015797">
    <property type="entry name" value="NUDIX_hydrolase-like_dom_sf"/>
</dbReference>
<keyword evidence="1" id="KW-0378">Hydrolase</keyword>
<dbReference type="OMA" id="WHWAAGW"/>
<dbReference type="InterPro" id="IPR020084">
    <property type="entry name" value="NUDIX_hydrolase_CS"/>
</dbReference>